<dbReference type="PANTHER" id="PTHR37760">
    <property type="entry name" value="CHAPERONE"/>
    <property type="match status" value="1"/>
</dbReference>
<evidence type="ECO:0000313" key="2">
    <source>
        <dbReference type="Proteomes" id="UP000009183"/>
    </source>
</evidence>
<proteinExistence type="predicted"/>
<dbReference type="PaxDb" id="29760-VIT_19s0090g00490.t01"/>
<name>D7T7Y5_VITVI</name>
<dbReference type="OrthoDB" id="566409at2759"/>
<accession>D7T7Y5</accession>
<reference evidence="2" key="1">
    <citation type="journal article" date="2007" name="Nature">
        <title>The grapevine genome sequence suggests ancestral hexaploidization in major angiosperm phyla.</title>
        <authorList>
            <consortium name="The French-Italian Public Consortium for Grapevine Genome Characterization."/>
            <person name="Jaillon O."/>
            <person name="Aury J.-M."/>
            <person name="Noel B."/>
            <person name="Policriti A."/>
            <person name="Clepet C."/>
            <person name="Casagrande A."/>
            <person name="Choisne N."/>
            <person name="Aubourg S."/>
            <person name="Vitulo N."/>
            <person name="Jubin C."/>
            <person name="Vezzi A."/>
            <person name="Legeai F."/>
            <person name="Hugueney P."/>
            <person name="Dasilva C."/>
            <person name="Horner D."/>
            <person name="Mica E."/>
            <person name="Jublot D."/>
            <person name="Poulain J."/>
            <person name="Bruyere C."/>
            <person name="Billault A."/>
            <person name="Segurens B."/>
            <person name="Gouyvenoux M."/>
            <person name="Ugarte E."/>
            <person name="Cattonaro F."/>
            <person name="Anthouard V."/>
            <person name="Vico V."/>
            <person name="Del Fabbro C."/>
            <person name="Alaux M."/>
            <person name="Di Gaspero G."/>
            <person name="Dumas V."/>
            <person name="Felice N."/>
            <person name="Paillard S."/>
            <person name="Juman I."/>
            <person name="Moroldo M."/>
            <person name="Scalabrin S."/>
            <person name="Canaguier A."/>
            <person name="Le Clainche I."/>
            <person name="Malacrida G."/>
            <person name="Durand E."/>
            <person name="Pesole G."/>
            <person name="Laucou V."/>
            <person name="Chatelet P."/>
            <person name="Merdinoglu D."/>
            <person name="Delledonne M."/>
            <person name="Pezzotti M."/>
            <person name="Lecharny A."/>
            <person name="Scarpelli C."/>
            <person name="Artiguenave F."/>
            <person name="Pe M.E."/>
            <person name="Valle G."/>
            <person name="Morgante M."/>
            <person name="Caboche M."/>
            <person name="Adam-Blondon A.-F."/>
            <person name="Weissenbach J."/>
            <person name="Quetier F."/>
            <person name="Wincker P."/>
        </authorList>
    </citation>
    <scope>NUCLEOTIDE SEQUENCE [LARGE SCALE GENOMIC DNA]</scope>
    <source>
        <strain evidence="2">cv. Pinot noir / PN40024</strain>
    </source>
</reference>
<dbReference type="Proteomes" id="UP000009183">
    <property type="component" value="Chromosome 19"/>
</dbReference>
<dbReference type="EMBL" id="FN595751">
    <property type="protein sequence ID" value="CBI26644.3"/>
    <property type="molecule type" value="Genomic_DNA"/>
</dbReference>
<protein>
    <submittedName>
        <fullName evidence="1">Uncharacterized protein</fullName>
    </submittedName>
</protein>
<dbReference type="InParanoid" id="D7T7Y5"/>
<evidence type="ECO:0000313" key="1">
    <source>
        <dbReference type="EMBL" id="CBI26644.3"/>
    </source>
</evidence>
<gene>
    <name evidence="1" type="ordered locus">VIT_19s0090g00490</name>
</gene>
<dbReference type="HOGENOM" id="CLU_140623_0_0_1"/>
<dbReference type="FunCoup" id="D7T7Y5">
    <property type="interactions" value="1050"/>
</dbReference>
<sequence>MENITASELAGFGVGTLLLCATIAAPRVDSFISASQRRSLGMCKKCGDLKMIACSKCKGVGSVKAGAPFSFNLVDDLYQSFWGDESKVRSTACPSCQGRGHFSCPDCSKSP</sequence>
<dbReference type="PANTHER" id="PTHR37760:SF1">
    <property type="entry name" value="CHAPERONE"/>
    <property type="match status" value="1"/>
</dbReference>
<dbReference type="eggNOG" id="ENOG502S5G8">
    <property type="taxonomic scope" value="Eukaryota"/>
</dbReference>
<dbReference type="AlphaFoldDB" id="D7T7Y5"/>
<dbReference type="OMA" id="MFEHITA"/>
<organism evidence="1 2">
    <name type="scientific">Vitis vinifera</name>
    <name type="common">Grape</name>
    <dbReference type="NCBI Taxonomy" id="29760"/>
    <lineage>
        <taxon>Eukaryota</taxon>
        <taxon>Viridiplantae</taxon>
        <taxon>Streptophyta</taxon>
        <taxon>Embryophyta</taxon>
        <taxon>Tracheophyta</taxon>
        <taxon>Spermatophyta</taxon>
        <taxon>Magnoliopsida</taxon>
        <taxon>eudicotyledons</taxon>
        <taxon>Gunneridae</taxon>
        <taxon>Pentapetalae</taxon>
        <taxon>rosids</taxon>
        <taxon>Vitales</taxon>
        <taxon>Vitaceae</taxon>
        <taxon>Viteae</taxon>
        <taxon>Vitis</taxon>
    </lineage>
</organism>
<keyword evidence="2" id="KW-1185">Reference proteome</keyword>